<comment type="caution">
    <text evidence="2">The sequence shown here is derived from an EMBL/GenBank/DDBJ whole genome shotgun (WGS) entry which is preliminary data.</text>
</comment>
<keyword evidence="1" id="KW-1133">Transmembrane helix</keyword>
<sequence>MIDQAVSPDRRLLTFVSGFWQAGGWLFLAAIVAGAGAHDLTSGGSPGVLAFEALLVAYLVTMYFLERRRATVVSTSGLELRGYLLAESIPWGRVADVRASRRWGMRRVALLLTDGRVRLLTAPRDHVFEGDRDLDAKIEAIREAKPDQVSRPSARTGR</sequence>
<evidence type="ECO:0000313" key="3">
    <source>
        <dbReference type="Proteomes" id="UP000572680"/>
    </source>
</evidence>
<accession>A0A7W3QNY5</accession>
<organism evidence="2 3">
    <name type="scientific">Actinomadura namibiensis</name>
    <dbReference type="NCBI Taxonomy" id="182080"/>
    <lineage>
        <taxon>Bacteria</taxon>
        <taxon>Bacillati</taxon>
        <taxon>Actinomycetota</taxon>
        <taxon>Actinomycetes</taxon>
        <taxon>Streptosporangiales</taxon>
        <taxon>Thermomonosporaceae</taxon>
        <taxon>Actinomadura</taxon>
    </lineage>
</organism>
<keyword evidence="1" id="KW-0472">Membrane</keyword>
<dbReference type="RefSeq" id="WP_182846203.1">
    <property type="nucleotide sequence ID" value="NZ_BAAALP010000001.1"/>
</dbReference>
<reference evidence="2 3" key="1">
    <citation type="submission" date="2020-08" db="EMBL/GenBank/DDBJ databases">
        <title>Genomic Encyclopedia of Type Strains, Phase IV (KMG-IV): sequencing the most valuable type-strain genomes for metagenomic binning, comparative biology and taxonomic classification.</title>
        <authorList>
            <person name="Goeker M."/>
        </authorList>
    </citation>
    <scope>NUCLEOTIDE SEQUENCE [LARGE SCALE GENOMIC DNA]</scope>
    <source>
        <strain evidence="2 3">DSM 44197</strain>
    </source>
</reference>
<feature type="transmembrane region" description="Helical" evidence="1">
    <location>
        <begin position="47"/>
        <end position="65"/>
    </location>
</feature>
<evidence type="ECO:0000256" key="1">
    <source>
        <dbReference type="SAM" id="Phobius"/>
    </source>
</evidence>
<name>A0A7W3QNY5_ACTNM</name>
<evidence type="ECO:0000313" key="2">
    <source>
        <dbReference type="EMBL" id="MBA8954074.1"/>
    </source>
</evidence>
<protein>
    <recommendedName>
        <fullName evidence="4">PH domain-containing protein</fullName>
    </recommendedName>
</protein>
<keyword evidence="1" id="KW-0812">Transmembrane</keyword>
<proteinExistence type="predicted"/>
<evidence type="ECO:0008006" key="4">
    <source>
        <dbReference type="Google" id="ProtNLM"/>
    </source>
</evidence>
<dbReference type="Proteomes" id="UP000572680">
    <property type="component" value="Unassembled WGS sequence"/>
</dbReference>
<dbReference type="EMBL" id="JACJIA010000008">
    <property type="protein sequence ID" value="MBA8954074.1"/>
    <property type="molecule type" value="Genomic_DNA"/>
</dbReference>
<gene>
    <name evidence="2" type="ORF">HNR61_005728</name>
</gene>
<dbReference type="AlphaFoldDB" id="A0A7W3QNY5"/>
<feature type="transmembrane region" description="Helical" evidence="1">
    <location>
        <begin position="12"/>
        <end position="35"/>
    </location>
</feature>
<keyword evidence="3" id="KW-1185">Reference proteome</keyword>